<dbReference type="NCBIfam" id="TIGR02832">
    <property type="entry name" value="spo_yunB"/>
    <property type="match status" value="1"/>
</dbReference>
<name>A0A0P8WRY6_9CLOT</name>
<keyword evidence="1" id="KW-0472">Membrane</keyword>
<feature type="transmembrane region" description="Helical" evidence="1">
    <location>
        <begin position="12"/>
        <end position="29"/>
    </location>
</feature>
<gene>
    <name evidence="2" type="primary">yunB</name>
    <name evidence="2" type="ORF">OXPF_10330</name>
</gene>
<comment type="caution">
    <text evidence="2">The sequence shown here is derived from an EMBL/GenBank/DDBJ whole genome shotgun (WGS) entry which is preliminary data.</text>
</comment>
<organism evidence="2 3">
    <name type="scientific">Oxobacter pfennigii</name>
    <dbReference type="NCBI Taxonomy" id="36849"/>
    <lineage>
        <taxon>Bacteria</taxon>
        <taxon>Bacillati</taxon>
        <taxon>Bacillota</taxon>
        <taxon>Clostridia</taxon>
        <taxon>Eubacteriales</taxon>
        <taxon>Clostridiaceae</taxon>
        <taxon>Oxobacter</taxon>
    </lineage>
</organism>
<dbReference type="PATRIC" id="fig|36849.3.peg.1105"/>
<dbReference type="RefSeq" id="WP_054874140.1">
    <property type="nucleotide sequence ID" value="NZ_LKET01000024.1"/>
</dbReference>
<keyword evidence="1" id="KW-1133">Transmembrane helix</keyword>
<dbReference type="AlphaFoldDB" id="A0A0P8WRY6"/>
<dbReference type="PIRSF" id="PIRSF021383">
    <property type="entry name" value="YunB"/>
    <property type="match status" value="1"/>
</dbReference>
<accession>A0A0P8WRY6</accession>
<keyword evidence="1" id="KW-0812">Transmembrane</keyword>
<dbReference type="OrthoDB" id="1649278at2"/>
<evidence type="ECO:0000256" key="1">
    <source>
        <dbReference type="SAM" id="Phobius"/>
    </source>
</evidence>
<dbReference type="STRING" id="36849.OXPF_10330"/>
<reference evidence="2 3" key="1">
    <citation type="submission" date="2015-09" db="EMBL/GenBank/DDBJ databases">
        <title>Genome sequence of Oxobacter pfennigii DSM 3222.</title>
        <authorList>
            <person name="Poehlein A."/>
            <person name="Bengelsdorf F.R."/>
            <person name="Schiel-Bengelsdorf B."/>
            <person name="Duerre P."/>
            <person name="Daniel R."/>
        </authorList>
    </citation>
    <scope>NUCLEOTIDE SEQUENCE [LARGE SCALE GENOMIC DNA]</scope>
    <source>
        <strain evidence="2 3">DSM 3222</strain>
    </source>
</reference>
<proteinExistence type="predicted"/>
<keyword evidence="3" id="KW-1185">Reference proteome</keyword>
<dbReference type="Pfam" id="PF09560">
    <property type="entry name" value="Spore_YunB"/>
    <property type="match status" value="1"/>
</dbReference>
<dbReference type="Proteomes" id="UP000050326">
    <property type="component" value="Unassembled WGS sequence"/>
</dbReference>
<evidence type="ECO:0000313" key="3">
    <source>
        <dbReference type="Proteomes" id="UP000050326"/>
    </source>
</evidence>
<dbReference type="InterPro" id="IPR014197">
    <property type="entry name" value="Sporulation_prot_YunB"/>
</dbReference>
<sequence length="223" mass="24466">MLPSKRRAIKGLVIFFSFFVFIIFSFYTVDSQLKPTLIALSDSELRIAATEAISKTVKDELSKNIEYSDFVNVKTNNSGEIIAIELNTIEMNKFGNNVVLRVQDEMKFLGGKGISIPLGVLTKSSLLSYMGPKLKVDVIPTGNVMADFRSELESAGINQTRYRVFITISTSLQIVIPTVKERIDVVSTVPIAETLIVGKVPGSYFNTTPGGFNVPNIVPIPAP</sequence>
<protein>
    <submittedName>
        <fullName evidence="2">Sporulation protein YunB</fullName>
    </submittedName>
</protein>
<dbReference type="EMBL" id="LKET01000024">
    <property type="protein sequence ID" value="KPU45338.1"/>
    <property type="molecule type" value="Genomic_DNA"/>
</dbReference>
<evidence type="ECO:0000313" key="2">
    <source>
        <dbReference type="EMBL" id="KPU45338.1"/>
    </source>
</evidence>